<dbReference type="InterPro" id="IPR011701">
    <property type="entry name" value="MFS"/>
</dbReference>
<dbReference type="InterPro" id="IPR020846">
    <property type="entry name" value="MFS_dom"/>
</dbReference>
<dbReference type="PANTHER" id="PTHR42718">
    <property type="entry name" value="MAJOR FACILITATOR SUPERFAMILY MULTIDRUG TRANSPORTER MFSC"/>
    <property type="match status" value="1"/>
</dbReference>
<sequence length="402" mass="43665">MNKYNTNKQPSLMLLIVIAMTSPLALNLFIPAMPTVVNVLHTDIATMQLTYSCYLLTLAFGQLISGSLADYFGRYPVLISGLLIHFFGCIFAALSTDINLLIAARVLQALGGSACMSMARTMTLDIYGREKSASKMSYLVMAIALSQTIAPTLGGYINLYYHWQTIFIISATIAFCVCLIAVKKLTETCPRKTSSLKLKKVLQQYKEIIKSKEYLGYALSSTFIACGFYIFIGSAPYIVINKLGGNSADFGNWFLLVALAFMFGSFCSGNLAKRIPIDAMITLGHGISLLAASVLLLFVYFNLLDYISLFAPMALLTFGRGLSQPSAQSGAIACSLSTAGTASGLLGFIQLIIGALVAQLAPYFMSYGLFTLAFFIFTSPILALLSHHLTINFKSNDQNKTN</sequence>
<dbReference type="Pfam" id="PF07690">
    <property type="entry name" value="MFS_1"/>
    <property type="match status" value="1"/>
</dbReference>
<evidence type="ECO:0000256" key="1">
    <source>
        <dbReference type="ARBA" id="ARBA00004651"/>
    </source>
</evidence>
<dbReference type="SUPFAM" id="SSF103473">
    <property type="entry name" value="MFS general substrate transporter"/>
    <property type="match status" value="1"/>
</dbReference>
<gene>
    <name evidence="10" type="ORF">A9Q75_04105</name>
</gene>
<feature type="transmembrane region" description="Helical" evidence="8">
    <location>
        <begin position="214"/>
        <end position="238"/>
    </location>
</feature>
<evidence type="ECO:0000256" key="5">
    <source>
        <dbReference type="ARBA" id="ARBA00022692"/>
    </source>
</evidence>
<dbReference type="InterPro" id="IPR036259">
    <property type="entry name" value="MFS_trans_sf"/>
</dbReference>
<feature type="transmembrane region" description="Helical" evidence="8">
    <location>
        <begin position="12"/>
        <end position="32"/>
    </location>
</feature>
<comment type="subcellular location">
    <subcellularLocation>
        <location evidence="8">Cell inner membrane</location>
        <topology evidence="8">Multi-pass membrane protein</topology>
    </subcellularLocation>
    <subcellularLocation>
        <location evidence="1">Cell membrane</location>
        <topology evidence="1">Multi-pass membrane protein</topology>
    </subcellularLocation>
</comment>
<dbReference type="EMBL" id="MAAF01000025">
    <property type="protein sequence ID" value="OUR83813.1"/>
    <property type="molecule type" value="Genomic_DNA"/>
</dbReference>
<feature type="transmembrane region" description="Helical" evidence="8">
    <location>
        <begin position="75"/>
        <end position="94"/>
    </location>
</feature>
<evidence type="ECO:0000313" key="10">
    <source>
        <dbReference type="EMBL" id="OUR83813.1"/>
    </source>
</evidence>
<evidence type="ECO:0000256" key="6">
    <source>
        <dbReference type="ARBA" id="ARBA00022989"/>
    </source>
</evidence>
<evidence type="ECO:0000256" key="2">
    <source>
        <dbReference type="ARBA" id="ARBA00006236"/>
    </source>
</evidence>
<feature type="transmembrane region" description="Helical" evidence="8">
    <location>
        <begin position="44"/>
        <end position="63"/>
    </location>
</feature>
<dbReference type="AlphaFoldDB" id="A0A1Y5EM76"/>
<feature type="transmembrane region" description="Helical" evidence="8">
    <location>
        <begin position="163"/>
        <end position="182"/>
    </location>
</feature>
<protein>
    <recommendedName>
        <fullName evidence="8">Bcr/CflA family efflux transporter</fullName>
    </recommendedName>
</protein>
<keyword evidence="3 8" id="KW-0813">Transport</keyword>
<proteinExistence type="inferred from homology"/>
<comment type="similarity">
    <text evidence="2 8">Belongs to the major facilitator superfamily. Bcr/CmlA family.</text>
</comment>
<name>A0A1Y5EM76_COLPS</name>
<comment type="caution">
    <text evidence="8">Lacks conserved residue(s) required for the propagation of feature annotation.</text>
</comment>
<feature type="transmembrane region" description="Helical" evidence="8">
    <location>
        <begin position="306"/>
        <end position="323"/>
    </location>
</feature>
<dbReference type="GO" id="GO:0005886">
    <property type="term" value="C:plasma membrane"/>
    <property type="evidence" value="ECO:0007669"/>
    <property type="project" value="UniProtKB-SubCell"/>
</dbReference>
<keyword evidence="6 8" id="KW-1133">Transmembrane helix</keyword>
<feature type="transmembrane region" description="Helical" evidence="8">
    <location>
        <begin position="364"/>
        <end position="385"/>
    </location>
</feature>
<evidence type="ECO:0000256" key="4">
    <source>
        <dbReference type="ARBA" id="ARBA00022475"/>
    </source>
</evidence>
<dbReference type="GO" id="GO:0042910">
    <property type="term" value="F:xenobiotic transmembrane transporter activity"/>
    <property type="evidence" value="ECO:0007669"/>
    <property type="project" value="InterPro"/>
</dbReference>
<evidence type="ECO:0000256" key="8">
    <source>
        <dbReference type="RuleBase" id="RU365088"/>
    </source>
</evidence>
<evidence type="ECO:0000313" key="11">
    <source>
        <dbReference type="Proteomes" id="UP000243053"/>
    </source>
</evidence>
<keyword evidence="5 8" id="KW-0812">Transmembrane</keyword>
<evidence type="ECO:0000256" key="3">
    <source>
        <dbReference type="ARBA" id="ARBA00022448"/>
    </source>
</evidence>
<dbReference type="Gene3D" id="1.20.1720.10">
    <property type="entry name" value="Multidrug resistance protein D"/>
    <property type="match status" value="1"/>
</dbReference>
<dbReference type="Proteomes" id="UP000243053">
    <property type="component" value="Unassembled WGS sequence"/>
</dbReference>
<dbReference type="PANTHER" id="PTHR42718:SF46">
    <property type="entry name" value="BLR6921 PROTEIN"/>
    <property type="match status" value="1"/>
</dbReference>
<dbReference type="GO" id="GO:1990961">
    <property type="term" value="P:xenobiotic detoxification by transmembrane export across the plasma membrane"/>
    <property type="evidence" value="ECO:0007669"/>
    <property type="project" value="InterPro"/>
</dbReference>
<feature type="transmembrane region" description="Helical" evidence="8">
    <location>
        <begin position="250"/>
        <end position="272"/>
    </location>
</feature>
<evidence type="ECO:0000256" key="7">
    <source>
        <dbReference type="ARBA" id="ARBA00023136"/>
    </source>
</evidence>
<dbReference type="PROSITE" id="PS50850">
    <property type="entry name" value="MFS"/>
    <property type="match status" value="1"/>
</dbReference>
<feature type="transmembrane region" description="Helical" evidence="8">
    <location>
        <begin position="279"/>
        <end position="300"/>
    </location>
</feature>
<feature type="domain" description="Major facilitator superfamily (MFS) profile" evidence="9">
    <location>
        <begin position="11"/>
        <end position="396"/>
    </location>
</feature>
<organism evidence="10 11">
    <name type="scientific">Colwellia psychrerythraea</name>
    <name type="common">Vibrio psychroerythus</name>
    <dbReference type="NCBI Taxonomy" id="28229"/>
    <lineage>
        <taxon>Bacteria</taxon>
        <taxon>Pseudomonadati</taxon>
        <taxon>Pseudomonadota</taxon>
        <taxon>Gammaproteobacteria</taxon>
        <taxon>Alteromonadales</taxon>
        <taxon>Colwelliaceae</taxon>
        <taxon>Colwellia</taxon>
    </lineage>
</organism>
<dbReference type="NCBIfam" id="TIGR00710">
    <property type="entry name" value="efflux_Bcr_CflA"/>
    <property type="match status" value="1"/>
</dbReference>
<evidence type="ECO:0000259" key="9">
    <source>
        <dbReference type="PROSITE" id="PS50850"/>
    </source>
</evidence>
<dbReference type="InterPro" id="IPR004812">
    <property type="entry name" value="Efflux_drug-R_Bcr/CmlA"/>
</dbReference>
<keyword evidence="8" id="KW-0997">Cell inner membrane</keyword>
<keyword evidence="4" id="KW-1003">Cell membrane</keyword>
<feature type="transmembrane region" description="Helical" evidence="8">
    <location>
        <begin position="330"/>
        <end position="358"/>
    </location>
</feature>
<accession>A0A1Y5EM76</accession>
<dbReference type="CDD" id="cd17320">
    <property type="entry name" value="MFS_MdfA_MDR_like"/>
    <property type="match status" value="1"/>
</dbReference>
<reference evidence="11" key="1">
    <citation type="journal article" date="2017" name="Proc. Natl. Acad. Sci. U.S.A.">
        <title>Simulation of Deepwater Horizon oil plume reveals substrate specialization within a complex community of hydrocarbon degraders.</title>
        <authorList>
            <person name="Hu P."/>
            <person name="Dubinsky E.A."/>
            <person name="Probst A.J."/>
            <person name="Wang J."/>
            <person name="Sieber C.M.K."/>
            <person name="Tom L.M."/>
            <person name="Gardinali P."/>
            <person name="Banfield J.F."/>
            <person name="Atlas R.M."/>
            <person name="Andersen G.L."/>
        </authorList>
    </citation>
    <scope>NUCLEOTIDE SEQUENCE [LARGE SCALE GENOMIC DNA]</scope>
</reference>
<keyword evidence="7 8" id="KW-0472">Membrane</keyword>
<comment type="caution">
    <text evidence="10">The sequence shown here is derived from an EMBL/GenBank/DDBJ whole genome shotgun (WGS) entry which is preliminary data.</text>
</comment>